<dbReference type="EMBL" id="BGPR01049815">
    <property type="protein sequence ID" value="GBO26817.1"/>
    <property type="molecule type" value="Genomic_DNA"/>
</dbReference>
<accession>A0A4Y2VSQ0</accession>
<gene>
    <name evidence="2" type="ORF">AVEN_12255_1</name>
</gene>
<protein>
    <submittedName>
        <fullName evidence="2">Uncharacterized protein</fullName>
    </submittedName>
</protein>
<keyword evidence="3" id="KW-1185">Reference proteome</keyword>
<comment type="caution">
    <text evidence="2">The sequence shown here is derived from an EMBL/GenBank/DDBJ whole genome shotgun (WGS) entry which is preliminary data.</text>
</comment>
<organism evidence="2 3">
    <name type="scientific">Araneus ventricosus</name>
    <name type="common">Orbweaver spider</name>
    <name type="synonym">Epeira ventricosa</name>
    <dbReference type="NCBI Taxonomy" id="182803"/>
    <lineage>
        <taxon>Eukaryota</taxon>
        <taxon>Metazoa</taxon>
        <taxon>Ecdysozoa</taxon>
        <taxon>Arthropoda</taxon>
        <taxon>Chelicerata</taxon>
        <taxon>Arachnida</taxon>
        <taxon>Araneae</taxon>
        <taxon>Araneomorphae</taxon>
        <taxon>Entelegynae</taxon>
        <taxon>Araneoidea</taxon>
        <taxon>Araneidae</taxon>
        <taxon>Araneus</taxon>
    </lineage>
</organism>
<evidence type="ECO:0000313" key="2">
    <source>
        <dbReference type="EMBL" id="GBO26817.1"/>
    </source>
</evidence>
<keyword evidence="1" id="KW-1133">Transmembrane helix</keyword>
<sequence length="103" mass="12003">KIRRVYVWLVLIKSVDILDSMTWLVWAKFVERWCRLIYNCGFVEEFRLCDWVSRIKTEDSRRSIVYVGWCPFVVDILDSMTCIAGGRAGICGRLVSGSFWVAS</sequence>
<reference evidence="2 3" key="1">
    <citation type="journal article" date="2019" name="Sci. Rep.">
        <title>Orb-weaving spider Araneus ventricosus genome elucidates the spidroin gene catalogue.</title>
        <authorList>
            <person name="Kono N."/>
            <person name="Nakamura H."/>
            <person name="Ohtoshi R."/>
            <person name="Moran D.A.P."/>
            <person name="Shinohara A."/>
            <person name="Yoshida Y."/>
            <person name="Fujiwara M."/>
            <person name="Mori M."/>
            <person name="Tomita M."/>
            <person name="Arakawa K."/>
        </authorList>
    </citation>
    <scope>NUCLEOTIDE SEQUENCE [LARGE SCALE GENOMIC DNA]</scope>
</reference>
<dbReference type="Proteomes" id="UP000499080">
    <property type="component" value="Unassembled WGS sequence"/>
</dbReference>
<feature type="transmembrane region" description="Helical" evidence="1">
    <location>
        <begin position="6"/>
        <end position="26"/>
    </location>
</feature>
<keyword evidence="1" id="KW-0472">Membrane</keyword>
<evidence type="ECO:0000256" key="1">
    <source>
        <dbReference type="SAM" id="Phobius"/>
    </source>
</evidence>
<dbReference type="AlphaFoldDB" id="A0A4Y2VSQ0"/>
<proteinExistence type="predicted"/>
<keyword evidence="1" id="KW-0812">Transmembrane</keyword>
<name>A0A4Y2VSQ0_ARAVE</name>
<evidence type="ECO:0000313" key="3">
    <source>
        <dbReference type="Proteomes" id="UP000499080"/>
    </source>
</evidence>
<feature type="non-terminal residue" evidence="2">
    <location>
        <position position="1"/>
    </location>
</feature>